<dbReference type="PANTHER" id="PTHR10133">
    <property type="entry name" value="DNA POLYMERASE I"/>
    <property type="match status" value="1"/>
</dbReference>
<dbReference type="PRINTS" id="PR00868">
    <property type="entry name" value="DNAPOLI"/>
</dbReference>
<keyword evidence="3" id="KW-0808">Transferase</keyword>
<dbReference type="STRING" id="81824.A9UQ37"/>
<evidence type="ECO:0000256" key="6">
    <source>
        <dbReference type="ARBA" id="ARBA00022932"/>
    </source>
</evidence>
<keyword evidence="4" id="KW-0548">Nucleotidyltransferase</keyword>
<evidence type="ECO:0000313" key="11">
    <source>
        <dbReference type="EMBL" id="EDQ92978.1"/>
    </source>
</evidence>
<dbReference type="InterPro" id="IPR019760">
    <property type="entry name" value="DNA-dir_DNA_pol_A_CS"/>
</dbReference>
<evidence type="ECO:0000256" key="1">
    <source>
        <dbReference type="ARBA" id="ARBA00007705"/>
    </source>
</evidence>
<dbReference type="InterPro" id="IPR002298">
    <property type="entry name" value="DNA_polymerase_A"/>
</dbReference>
<evidence type="ECO:0000256" key="2">
    <source>
        <dbReference type="ARBA" id="ARBA00012417"/>
    </source>
</evidence>
<evidence type="ECO:0000256" key="4">
    <source>
        <dbReference type="ARBA" id="ARBA00022695"/>
    </source>
</evidence>
<name>A9UQ37_MONBE</name>
<dbReference type="InParanoid" id="A9UQ37"/>
<keyword evidence="12" id="KW-1185">Reference proteome</keyword>
<feature type="compositionally biased region" description="Polar residues" evidence="9">
    <location>
        <begin position="112"/>
        <end position="126"/>
    </location>
</feature>
<dbReference type="SMART" id="SM00482">
    <property type="entry name" value="POLAc"/>
    <property type="match status" value="1"/>
</dbReference>
<dbReference type="GO" id="GO:0003887">
    <property type="term" value="F:DNA-directed DNA polymerase activity"/>
    <property type="evidence" value="ECO:0007669"/>
    <property type="project" value="UniProtKB-KW"/>
</dbReference>
<dbReference type="Proteomes" id="UP000001357">
    <property type="component" value="Unassembled WGS sequence"/>
</dbReference>
<comment type="catalytic activity">
    <reaction evidence="8">
        <text>DNA(n) + a 2'-deoxyribonucleoside 5'-triphosphate = DNA(n+1) + diphosphate</text>
        <dbReference type="Rhea" id="RHEA:22508"/>
        <dbReference type="Rhea" id="RHEA-COMP:17339"/>
        <dbReference type="Rhea" id="RHEA-COMP:17340"/>
        <dbReference type="ChEBI" id="CHEBI:33019"/>
        <dbReference type="ChEBI" id="CHEBI:61560"/>
        <dbReference type="ChEBI" id="CHEBI:173112"/>
        <dbReference type="EC" id="2.7.7.7"/>
    </reaction>
</comment>
<dbReference type="Gene3D" id="3.30.420.10">
    <property type="entry name" value="Ribonuclease H-like superfamily/Ribonuclease H"/>
    <property type="match status" value="1"/>
</dbReference>
<evidence type="ECO:0000259" key="10">
    <source>
        <dbReference type="SMART" id="SM00482"/>
    </source>
</evidence>
<dbReference type="InterPro" id="IPR001098">
    <property type="entry name" value="DNA-dir_DNA_pol_A_palm_dom"/>
</dbReference>
<dbReference type="EC" id="2.7.7.7" evidence="2"/>
<dbReference type="PROSITE" id="PS00447">
    <property type="entry name" value="DNA_POLYMERASE_A"/>
    <property type="match status" value="1"/>
</dbReference>
<proteinExistence type="inferred from homology"/>
<dbReference type="GO" id="GO:0006261">
    <property type="term" value="P:DNA-templated DNA replication"/>
    <property type="evidence" value="ECO:0007669"/>
    <property type="project" value="InterPro"/>
</dbReference>
<comment type="similarity">
    <text evidence="1">Belongs to the DNA polymerase type-A family.</text>
</comment>
<keyword evidence="6" id="KW-0239">DNA-directed DNA polymerase</keyword>
<dbReference type="SUPFAM" id="SSF56672">
    <property type="entry name" value="DNA/RNA polymerases"/>
    <property type="match status" value="1"/>
</dbReference>
<dbReference type="RefSeq" id="XP_001742740.1">
    <property type="nucleotide sequence ID" value="XM_001742688.1"/>
</dbReference>
<dbReference type="GeneID" id="5887390"/>
<gene>
    <name evidence="11" type="ORF">MONBRDRAFT_5161</name>
</gene>
<protein>
    <recommendedName>
        <fullName evidence="2">DNA-directed DNA polymerase</fullName>
        <ecNumber evidence="2">2.7.7.7</ecNumber>
    </recommendedName>
</protein>
<evidence type="ECO:0000256" key="3">
    <source>
        <dbReference type="ARBA" id="ARBA00022679"/>
    </source>
</evidence>
<dbReference type="EMBL" id="CH991543">
    <property type="protein sequence ID" value="EDQ92978.1"/>
    <property type="molecule type" value="Genomic_DNA"/>
</dbReference>
<dbReference type="InterPro" id="IPR043502">
    <property type="entry name" value="DNA/RNA_pol_sf"/>
</dbReference>
<dbReference type="Gene3D" id="1.20.1060.10">
    <property type="entry name" value="Taq DNA Polymerase, Chain T, domain 4"/>
    <property type="match status" value="1"/>
</dbReference>
<dbReference type="FunCoup" id="A9UQ37">
    <property type="interactions" value="114"/>
</dbReference>
<dbReference type="GO" id="GO:0003677">
    <property type="term" value="F:DNA binding"/>
    <property type="evidence" value="ECO:0007669"/>
    <property type="project" value="UniProtKB-KW"/>
</dbReference>
<dbReference type="InterPro" id="IPR036397">
    <property type="entry name" value="RNaseH_sf"/>
</dbReference>
<keyword evidence="7" id="KW-0238">DNA-binding</keyword>
<evidence type="ECO:0000256" key="8">
    <source>
        <dbReference type="ARBA" id="ARBA00049244"/>
    </source>
</evidence>
<reference evidence="11 12" key="1">
    <citation type="journal article" date="2008" name="Nature">
        <title>The genome of the choanoflagellate Monosiga brevicollis and the origin of metazoans.</title>
        <authorList>
            <consortium name="JGI Sequencing"/>
            <person name="King N."/>
            <person name="Westbrook M.J."/>
            <person name="Young S.L."/>
            <person name="Kuo A."/>
            <person name="Abedin M."/>
            <person name="Chapman J."/>
            <person name="Fairclough S."/>
            <person name="Hellsten U."/>
            <person name="Isogai Y."/>
            <person name="Letunic I."/>
            <person name="Marr M."/>
            <person name="Pincus D."/>
            <person name="Putnam N."/>
            <person name="Rokas A."/>
            <person name="Wright K.J."/>
            <person name="Zuzow R."/>
            <person name="Dirks W."/>
            <person name="Good M."/>
            <person name="Goodstein D."/>
            <person name="Lemons D."/>
            <person name="Li W."/>
            <person name="Lyons J.B."/>
            <person name="Morris A."/>
            <person name="Nichols S."/>
            <person name="Richter D.J."/>
            <person name="Salamov A."/>
            <person name="Bork P."/>
            <person name="Lim W.A."/>
            <person name="Manning G."/>
            <person name="Miller W.T."/>
            <person name="McGinnis W."/>
            <person name="Shapiro H."/>
            <person name="Tjian R."/>
            <person name="Grigoriev I.V."/>
            <person name="Rokhsar D."/>
        </authorList>
    </citation>
    <scope>NUCLEOTIDE SEQUENCE [LARGE SCALE GENOMIC DNA]</scope>
    <source>
        <strain evidence="12">MX1 / ATCC 50154</strain>
    </source>
</reference>
<evidence type="ECO:0000256" key="9">
    <source>
        <dbReference type="SAM" id="MobiDB-lite"/>
    </source>
</evidence>
<feature type="domain" description="DNA-directed DNA polymerase family A palm" evidence="10">
    <location>
        <begin position="386"/>
        <end position="564"/>
    </location>
</feature>
<dbReference type="eggNOG" id="KOG0950">
    <property type="taxonomic scope" value="Eukaryota"/>
</dbReference>
<dbReference type="Gene3D" id="1.10.150.20">
    <property type="entry name" value="5' to 3' exonuclease, C-terminal subdomain"/>
    <property type="match status" value="1"/>
</dbReference>
<evidence type="ECO:0000313" key="12">
    <source>
        <dbReference type="Proteomes" id="UP000001357"/>
    </source>
</evidence>
<dbReference type="Pfam" id="PF00476">
    <property type="entry name" value="DNA_pol_A"/>
    <property type="match status" value="2"/>
</dbReference>
<dbReference type="KEGG" id="mbr:MONBRDRAFT_5161"/>
<keyword evidence="5" id="KW-0235">DNA replication</keyword>
<sequence>MAVWIYVERMLPRSSHGISGLVDVAAQPAHRASVGPLPRSTGSPMPLSMTATSTVQQNVKLLPPVATELESSPPLTFDGSLPSPSFVSLADPGPGWGVAEDQPGTPSPPSINLPQTPSRSTNSVTEASDAIPNLLISPPEVVEGADPSPDHHTLPVLALQSTAASDLAPAVVVWHSTPTKQFMAIPLAQWLAVPPQPVLVFDFENLIDQLPLATTALLTNVKQVYDLAVAAFLLDSAVPPKVDQVCQLYLPDRAPSASWPSLLNMLWRRLKAELEQRQQLTLFERLEVPLTPVLVRMQVLGVGVALPQLVATQAALQHCLQSLTQEAAILAGQSFNLDSAQQVANILFTHLQLGRNVPMLPMTASGKPSTGEETLRKLQSKHPLPGLILRYRQLKRCLSGYIEQVCPLVHEGTVHPRWHQPGLRERGKRVTYAVVYGVGAERLAAQLQLSVPETGQLVAEFLDRFPGVAQLRDRVDAYLHQHGYVETLTMRRRYLSPPGTGGESSTTQARDSRAAFNFVMQGSAADICKAAMVTLQAHLDKHEVEGGIVLQLHDQIVIGPSLAVKTIRPYHPDNPSNRSADNYVACSGSEVAQERELDMIEFMQTPAFREPLGSLRVPLDVRITTGLTLADV</sequence>
<organism evidence="11 12">
    <name type="scientific">Monosiga brevicollis</name>
    <name type="common">Choanoflagellate</name>
    <dbReference type="NCBI Taxonomy" id="81824"/>
    <lineage>
        <taxon>Eukaryota</taxon>
        <taxon>Choanoflagellata</taxon>
        <taxon>Craspedida</taxon>
        <taxon>Salpingoecidae</taxon>
        <taxon>Monosiga</taxon>
    </lineage>
</organism>
<evidence type="ECO:0000256" key="5">
    <source>
        <dbReference type="ARBA" id="ARBA00022705"/>
    </source>
</evidence>
<accession>A9UQ37</accession>
<feature type="region of interest" description="Disordered" evidence="9">
    <location>
        <begin position="70"/>
        <end position="126"/>
    </location>
</feature>
<dbReference type="PANTHER" id="PTHR10133:SF27">
    <property type="entry name" value="DNA POLYMERASE NU"/>
    <property type="match status" value="1"/>
</dbReference>
<evidence type="ECO:0000256" key="7">
    <source>
        <dbReference type="ARBA" id="ARBA00023125"/>
    </source>
</evidence>
<dbReference type="AlphaFoldDB" id="A9UQ37"/>